<evidence type="ECO:0000256" key="4">
    <source>
        <dbReference type="ARBA" id="ARBA00040512"/>
    </source>
</evidence>
<dbReference type="AlphaFoldDB" id="A0A667XPJ8"/>
<proteinExistence type="inferred from homology"/>
<evidence type="ECO:0000256" key="3">
    <source>
        <dbReference type="ARBA" id="ARBA00023054"/>
    </source>
</evidence>
<evidence type="ECO:0000313" key="7">
    <source>
        <dbReference type="Ensembl" id="ENSMMDP00005017242.1"/>
    </source>
</evidence>
<dbReference type="GO" id="GO:0016055">
    <property type="term" value="P:Wnt signaling pathway"/>
    <property type="evidence" value="ECO:0007669"/>
    <property type="project" value="UniProtKB-KW"/>
</dbReference>
<name>A0A667XPJ8_9TELE</name>
<feature type="coiled-coil region" evidence="5">
    <location>
        <begin position="131"/>
        <end position="224"/>
    </location>
</feature>
<evidence type="ECO:0000313" key="8">
    <source>
        <dbReference type="Proteomes" id="UP000472263"/>
    </source>
</evidence>
<feature type="coiled-coil region" evidence="5">
    <location>
        <begin position="271"/>
        <end position="421"/>
    </location>
</feature>
<comment type="similarity">
    <text evidence="1">Belongs to the LRRFIP family.</text>
</comment>
<accession>A0A667XPJ8</accession>
<protein>
    <recommendedName>
        <fullName evidence="4">Leucine-rich repeat flightless-interacting protein 2</fullName>
    </recommendedName>
</protein>
<keyword evidence="2" id="KW-0879">Wnt signaling pathway</keyword>
<evidence type="ECO:0000256" key="6">
    <source>
        <dbReference type="SAM" id="MobiDB-lite"/>
    </source>
</evidence>
<feature type="compositionally biased region" description="Low complexity" evidence="6">
    <location>
        <begin position="86"/>
        <end position="99"/>
    </location>
</feature>
<feature type="region of interest" description="Disordered" evidence="6">
    <location>
        <begin position="84"/>
        <end position="104"/>
    </location>
</feature>
<dbReference type="Gene3D" id="1.20.5.4090">
    <property type="match status" value="1"/>
</dbReference>
<dbReference type="Pfam" id="PF09738">
    <property type="entry name" value="LRRFIP"/>
    <property type="match status" value="1"/>
</dbReference>
<reference evidence="7" key="3">
    <citation type="submission" date="2025-09" db="UniProtKB">
        <authorList>
            <consortium name="Ensembl"/>
        </authorList>
    </citation>
    <scope>IDENTIFICATION</scope>
</reference>
<evidence type="ECO:0000256" key="2">
    <source>
        <dbReference type="ARBA" id="ARBA00022687"/>
    </source>
</evidence>
<dbReference type="InterPro" id="IPR019139">
    <property type="entry name" value="LRRFIP1/2"/>
</dbReference>
<gene>
    <name evidence="7" type="primary">LRRFIP2</name>
    <name evidence="7" type="synonym">lrrfip2</name>
</gene>
<dbReference type="SUPFAM" id="SSF90257">
    <property type="entry name" value="Myosin rod fragments"/>
    <property type="match status" value="1"/>
</dbReference>
<sequence length="422" mass="48043">MGTPGSGRKRAPLKDRFSAEDEALSSIAREAEARLAAKRAARAEARDIRMRELERQQKELYGTLCLQPSSRCATPGLSAATLASLGGTSSRRGSTDTGSVIDPDTSLSELRDIYELKDQIQDVEGRYMQGLKELKESLAEVEEKYKKAMVSNAQLDNDKANLIYQVDTLKDVIEEMEEQMAEMRREVEDKTKELERQKHTCTVLQHKQEELKEGIRQRDELIEKHGLVIIPDGTPNGDVNHEPVSSGITVVSQEAAQVLESAGEGPLDVRLRKLAEEKDELLAQIRKLKMQLEEERQKHSKMDSAYTDGERMENGTDLHFIEMQRDANRQISEYKFKLSKAEQEMGTMEQNINRLEGQVSRYKAAADNSEKIEDELKAEKRKLQRELRTALDKIEEMEMTNNHLVKRLEKMKANRNALLSQQ</sequence>
<keyword evidence="8" id="KW-1185">Reference proteome</keyword>
<dbReference type="GeneTree" id="ENSGT00530000063564"/>
<organism evidence="7 8">
    <name type="scientific">Myripristis murdjan</name>
    <name type="common">pinecone soldierfish</name>
    <dbReference type="NCBI Taxonomy" id="586833"/>
    <lineage>
        <taxon>Eukaryota</taxon>
        <taxon>Metazoa</taxon>
        <taxon>Chordata</taxon>
        <taxon>Craniata</taxon>
        <taxon>Vertebrata</taxon>
        <taxon>Euteleostomi</taxon>
        <taxon>Actinopterygii</taxon>
        <taxon>Neopterygii</taxon>
        <taxon>Teleostei</taxon>
        <taxon>Neoteleostei</taxon>
        <taxon>Acanthomorphata</taxon>
        <taxon>Holocentriformes</taxon>
        <taxon>Holocentridae</taxon>
        <taxon>Myripristis</taxon>
    </lineage>
</organism>
<evidence type="ECO:0000256" key="1">
    <source>
        <dbReference type="ARBA" id="ARBA00008275"/>
    </source>
</evidence>
<reference evidence="7" key="2">
    <citation type="submission" date="2025-08" db="UniProtKB">
        <authorList>
            <consortium name="Ensembl"/>
        </authorList>
    </citation>
    <scope>IDENTIFICATION</scope>
</reference>
<dbReference type="Ensembl" id="ENSMMDT00005017676.1">
    <property type="protein sequence ID" value="ENSMMDP00005017242.1"/>
    <property type="gene ID" value="ENSMMDG00005008661.1"/>
</dbReference>
<dbReference type="PANTHER" id="PTHR19212">
    <property type="entry name" value="LEUCINE RICH REPEAT IN FLII INTERACTING PROTEIN"/>
    <property type="match status" value="1"/>
</dbReference>
<dbReference type="Proteomes" id="UP000472263">
    <property type="component" value="Chromosome 15"/>
</dbReference>
<reference evidence="7" key="1">
    <citation type="submission" date="2019-06" db="EMBL/GenBank/DDBJ databases">
        <authorList>
            <consortium name="Wellcome Sanger Institute Data Sharing"/>
        </authorList>
    </citation>
    <scope>NUCLEOTIDE SEQUENCE [LARGE SCALE GENOMIC DNA]</scope>
</reference>
<dbReference type="PANTHER" id="PTHR19212:SF6">
    <property type="entry name" value="LEUCINE-RICH REPEAT FLIGHTLESS-INTERACTING PROTEIN 2"/>
    <property type="match status" value="1"/>
</dbReference>
<dbReference type="GO" id="GO:0006355">
    <property type="term" value="P:regulation of DNA-templated transcription"/>
    <property type="evidence" value="ECO:0007669"/>
    <property type="project" value="InterPro"/>
</dbReference>
<evidence type="ECO:0000256" key="5">
    <source>
        <dbReference type="SAM" id="Coils"/>
    </source>
</evidence>
<keyword evidence="3 5" id="KW-0175">Coiled coil</keyword>